<dbReference type="PANTHER" id="PTHR36529:SF1">
    <property type="entry name" value="GLYCOSYLTRANSFERASE"/>
    <property type="match status" value="1"/>
</dbReference>
<dbReference type="RefSeq" id="WP_055396657.1">
    <property type="nucleotide sequence ID" value="NZ_LCTZ01000002.1"/>
</dbReference>
<organism evidence="1 2">
    <name type="scientific">Flagellimonas eckloniae</name>
    <dbReference type="NCBI Taxonomy" id="346185"/>
    <lineage>
        <taxon>Bacteria</taxon>
        <taxon>Pseudomonadati</taxon>
        <taxon>Bacteroidota</taxon>
        <taxon>Flavobacteriia</taxon>
        <taxon>Flavobacteriales</taxon>
        <taxon>Flavobacteriaceae</taxon>
        <taxon>Flagellimonas</taxon>
    </lineage>
</organism>
<accession>A0A0Q1HC29</accession>
<dbReference type="Proteomes" id="UP000050827">
    <property type="component" value="Unassembled WGS sequence"/>
</dbReference>
<dbReference type="GO" id="GO:0016740">
    <property type="term" value="F:transferase activity"/>
    <property type="evidence" value="ECO:0007669"/>
    <property type="project" value="UniProtKB-KW"/>
</dbReference>
<dbReference type="OrthoDB" id="9798250at2"/>
<comment type="caution">
    <text evidence="1">The sequence shown here is derived from an EMBL/GenBank/DDBJ whole genome shotgun (WGS) entry which is preliminary data.</text>
</comment>
<keyword evidence="2" id="KW-1185">Reference proteome</keyword>
<gene>
    <name evidence="1" type="ORF">AAY42_14970</name>
</gene>
<sequence length="206" mass="23873">MNAKKNLLLIFTRNPELGKCKTRLASKIGDEAALKIYIFLLEHTVSITQNLNVQKRVYYSEEIWDTDIWDNTIYQKKLQKGGDLGLRMLDAFQDGFKSGYEKIIIIGSDMYDLSQRDLESAFLKLDNHDYVLGPAEDGGYYLLGMTSLKEELFHDKLWGTEAVLPSTLDNLKRENLFELPLKNDVDHYEDIKEIKAFSPYLKHIKE</sequence>
<dbReference type="STRING" id="346185.AAY42_14970"/>
<protein>
    <submittedName>
        <fullName evidence="1">Glycosyltransferase</fullName>
    </submittedName>
</protein>
<dbReference type="InterPro" id="IPR018641">
    <property type="entry name" value="Trfase_1_rSAM/seldom-assoc"/>
</dbReference>
<dbReference type="AlphaFoldDB" id="A0A0Q1HC29"/>
<dbReference type="Gene3D" id="3.90.550.10">
    <property type="entry name" value="Spore Coat Polysaccharide Biosynthesis Protein SpsA, Chain A"/>
    <property type="match status" value="1"/>
</dbReference>
<evidence type="ECO:0000313" key="2">
    <source>
        <dbReference type="Proteomes" id="UP000050827"/>
    </source>
</evidence>
<dbReference type="Pfam" id="PF09837">
    <property type="entry name" value="DUF2064"/>
    <property type="match status" value="1"/>
</dbReference>
<dbReference type="SUPFAM" id="SSF53448">
    <property type="entry name" value="Nucleotide-diphospho-sugar transferases"/>
    <property type="match status" value="1"/>
</dbReference>
<dbReference type="PATRIC" id="fig|1547436.3.peg.3087"/>
<reference evidence="1 2" key="1">
    <citation type="submission" date="2015-04" db="EMBL/GenBank/DDBJ databases">
        <title>Complete genome of flavobacterium.</title>
        <authorList>
            <person name="Kwon Y.M."/>
            <person name="Kim S.-J."/>
        </authorList>
    </citation>
    <scope>NUCLEOTIDE SEQUENCE [LARGE SCALE GENOMIC DNA]</scope>
    <source>
        <strain evidence="1 2">DK169</strain>
    </source>
</reference>
<dbReference type="EMBL" id="LCTZ01000002">
    <property type="protein sequence ID" value="KQC31052.1"/>
    <property type="molecule type" value="Genomic_DNA"/>
</dbReference>
<keyword evidence="1" id="KW-0808">Transferase</keyword>
<dbReference type="InterPro" id="IPR029044">
    <property type="entry name" value="Nucleotide-diphossugar_trans"/>
</dbReference>
<dbReference type="PANTHER" id="PTHR36529">
    <property type="entry name" value="SLL1095 PROTEIN"/>
    <property type="match status" value="1"/>
</dbReference>
<dbReference type="NCBIfam" id="TIGR04282">
    <property type="entry name" value="glyco_like_cofC"/>
    <property type="match status" value="1"/>
</dbReference>
<proteinExistence type="predicted"/>
<evidence type="ECO:0000313" key="1">
    <source>
        <dbReference type="EMBL" id="KQC31052.1"/>
    </source>
</evidence>
<name>A0A0Q1HC29_9FLAO</name>